<keyword evidence="2" id="KW-1185">Reference proteome</keyword>
<dbReference type="RefSeq" id="WP_163088021.1">
    <property type="nucleotide sequence ID" value="NZ_JAAAWN010000030.1"/>
</dbReference>
<reference evidence="1 2" key="1">
    <citation type="submission" date="2020-01" db="EMBL/GenBank/DDBJ databases">
        <authorList>
            <person name="Chen J."/>
            <person name="Zhu S."/>
            <person name="Yang J."/>
        </authorList>
    </citation>
    <scope>NUCLEOTIDE SEQUENCE [LARGE SCALE GENOMIC DNA]</scope>
    <source>
        <strain evidence="1 2">345S023</strain>
    </source>
</reference>
<accession>A0A7X5RMU7</accession>
<dbReference type="AlphaFoldDB" id="A0A7X5RMU7"/>
<name>A0A7X5RMU7_9ALTE</name>
<comment type="caution">
    <text evidence="1">The sequence shown here is derived from an EMBL/GenBank/DDBJ whole genome shotgun (WGS) entry which is preliminary data.</text>
</comment>
<sequence length="355" mass="40636">MIHLGSISSYHWVKIEKLLPELLKNAEPEILNEISNIVAFDTADLPDVVFFLLVKELENISAGDIGTINNLEHLLVNLLESRRTTTAVRLLESFVISGVALTSLNYFSDELFDKYPDLYSHILTKWLLSGDSSLCHAVFDLLNHSSDYGINLTADSTLLTNELEEMFVVHRAIGWLFTLPIASASFILSVYESAAPATREEIEQNLYDPLLLSYPGKLKEFFRSLIDNEIQKPLLERLLKRFHDYSADLNRLSGLKELSAPRENVDSYWKRFSKDVAEAHEQASKSSLFLQLFNTEKVLYGNSSIFYVKRGDGNELRQEVNMHSSSHSSELPTLNVLDPERLDYKLRFYRHRSKK</sequence>
<evidence type="ECO:0000313" key="1">
    <source>
        <dbReference type="EMBL" id="NDV92880.1"/>
    </source>
</evidence>
<proteinExistence type="predicted"/>
<dbReference type="EMBL" id="JAAAWN010000030">
    <property type="protein sequence ID" value="NDV92880.1"/>
    <property type="molecule type" value="Genomic_DNA"/>
</dbReference>
<protein>
    <submittedName>
        <fullName evidence="1">Uncharacterized protein</fullName>
    </submittedName>
</protein>
<gene>
    <name evidence="1" type="ORF">GTH32_17065</name>
</gene>
<organism evidence="1 2">
    <name type="scientific">Alteromonas profundi</name>
    <dbReference type="NCBI Taxonomy" id="2696062"/>
    <lineage>
        <taxon>Bacteria</taxon>
        <taxon>Pseudomonadati</taxon>
        <taxon>Pseudomonadota</taxon>
        <taxon>Gammaproteobacteria</taxon>
        <taxon>Alteromonadales</taxon>
        <taxon>Alteromonadaceae</taxon>
        <taxon>Alteromonas/Salinimonas group</taxon>
        <taxon>Alteromonas</taxon>
    </lineage>
</organism>
<evidence type="ECO:0000313" key="2">
    <source>
        <dbReference type="Proteomes" id="UP000470213"/>
    </source>
</evidence>
<dbReference type="Proteomes" id="UP000470213">
    <property type="component" value="Unassembled WGS sequence"/>
</dbReference>